<feature type="non-terminal residue" evidence="2">
    <location>
        <position position="1"/>
    </location>
</feature>
<dbReference type="Pfam" id="PF13646">
    <property type="entry name" value="HEAT_2"/>
    <property type="match status" value="1"/>
</dbReference>
<dbReference type="SUPFAM" id="SSF48371">
    <property type="entry name" value="ARM repeat"/>
    <property type="match status" value="1"/>
</dbReference>
<evidence type="ECO:0008006" key="4">
    <source>
        <dbReference type="Google" id="ProtNLM"/>
    </source>
</evidence>
<dbReference type="Gene3D" id="1.25.10.10">
    <property type="entry name" value="Leucine-rich Repeat Variant"/>
    <property type="match status" value="1"/>
</dbReference>
<evidence type="ECO:0000256" key="1">
    <source>
        <dbReference type="SAM" id="MobiDB-lite"/>
    </source>
</evidence>
<feature type="region of interest" description="Disordered" evidence="1">
    <location>
        <begin position="133"/>
        <end position="162"/>
    </location>
</feature>
<feature type="compositionally biased region" description="Basic and acidic residues" evidence="1">
    <location>
        <begin position="135"/>
        <end position="162"/>
    </location>
</feature>
<feature type="non-terminal residue" evidence="2">
    <location>
        <position position="455"/>
    </location>
</feature>
<dbReference type="Proteomes" id="UP000654075">
    <property type="component" value="Unassembled WGS sequence"/>
</dbReference>
<sequence>HCARVLEDVRQDIDRFLDPSVLKLSGRDGSVGAAAAPLGEAEEALAAGDRTPLELLKLRCAKDSLQSELEDTREETDALMARRERQAGRDMSTITRLTQERDELREDGRTKKRRLSEVEDELRQLQAERSALARSLEDVSERAKRDQEALMREVGDERRRRDAELKGLRQDLAAAELGSRASSLASDGPGSEALGARIAELEGEVSSLRVALQESAPERELAQQLRQRHALYEEELQGSRQAADFYRRSWYDTHIAGSPVACAAATPSRVVDVRTALLSATWLRLDVASAARLMATLSKPQELHRHRKRLESFGKDAAKGDSKTLAACHDLLKDDDWFARKTAIDTIAKVANQGDEAQLSLLYRHLEDSDIFVREASVDAVMEIARPEDDVAVSKLSMRLADDDCFVRTRAVVGLGRIGRKGDKELVSLLDDMFEDGFVPVRKKAIEAAVLLALP</sequence>
<gene>
    <name evidence="2" type="ORF">PGLA1383_LOCUS25621</name>
</gene>
<dbReference type="AlphaFoldDB" id="A0A813F7Q0"/>
<comment type="caution">
    <text evidence="2">The sequence shown here is derived from an EMBL/GenBank/DDBJ whole genome shotgun (WGS) entry which is preliminary data.</text>
</comment>
<proteinExistence type="predicted"/>
<dbReference type="InterPro" id="IPR011989">
    <property type="entry name" value="ARM-like"/>
</dbReference>
<name>A0A813F7Q0_POLGL</name>
<protein>
    <recommendedName>
        <fullName evidence="4">HEAT repeat domain-containing protein</fullName>
    </recommendedName>
</protein>
<reference evidence="2" key="1">
    <citation type="submission" date="2021-02" db="EMBL/GenBank/DDBJ databases">
        <authorList>
            <person name="Dougan E. K."/>
            <person name="Rhodes N."/>
            <person name="Thang M."/>
            <person name="Chan C."/>
        </authorList>
    </citation>
    <scope>NUCLEOTIDE SEQUENCE</scope>
</reference>
<evidence type="ECO:0000313" key="3">
    <source>
        <dbReference type="Proteomes" id="UP000654075"/>
    </source>
</evidence>
<dbReference type="InterPro" id="IPR016024">
    <property type="entry name" value="ARM-type_fold"/>
</dbReference>
<keyword evidence="3" id="KW-1185">Reference proteome</keyword>
<accession>A0A813F7Q0</accession>
<dbReference type="EMBL" id="CAJNNV010022010">
    <property type="protein sequence ID" value="CAE8607712.1"/>
    <property type="molecule type" value="Genomic_DNA"/>
</dbReference>
<organism evidence="2 3">
    <name type="scientific">Polarella glacialis</name>
    <name type="common">Dinoflagellate</name>
    <dbReference type="NCBI Taxonomy" id="89957"/>
    <lineage>
        <taxon>Eukaryota</taxon>
        <taxon>Sar</taxon>
        <taxon>Alveolata</taxon>
        <taxon>Dinophyceae</taxon>
        <taxon>Suessiales</taxon>
        <taxon>Suessiaceae</taxon>
        <taxon>Polarella</taxon>
    </lineage>
</organism>
<evidence type="ECO:0000313" key="2">
    <source>
        <dbReference type="EMBL" id="CAE8607712.1"/>
    </source>
</evidence>